<comment type="caution">
    <text evidence="11">The sequence shown here is derived from an EMBL/GenBank/DDBJ whole genome shotgun (WGS) entry which is preliminary data.</text>
</comment>
<evidence type="ECO:0000256" key="9">
    <source>
        <dbReference type="ARBA" id="ARBA00047207"/>
    </source>
</evidence>
<dbReference type="InterPro" id="IPR036390">
    <property type="entry name" value="WH_DNA-bd_sf"/>
</dbReference>
<feature type="domain" description="HTH marR-type" evidence="10">
    <location>
        <begin position="5"/>
        <end position="137"/>
    </location>
</feature>
<evidence type="ECO:0000256" key="8">
    <source>
        <dbReference type="ARBA" id="ARBA00047188"/>
    </source>
</evidence>
<dbReference type="PROSITE" id="PS50995">
    <property type="entry name" value="HTH_MARR_2"/>
    <property type="match status" value="1"/>
</dbReference>
<keyword evidence="2" id="KW-0805">Transcription regulation</keyword>
<dbReference type="GO" id="GO:0005737">
    <property type="term" value="C:cytoplasm"/>
    <property type="evidence" value="ECO:0007669"/>
    <property type="project" value="UniProtKB-SubCell"/>
</dbReference>
<dbReference type="GO" id="GO:0003700">
    <property type="term" value="F:DNA-binding transcription factor activity"/>
    <property type="evidence" value="ECO:0007669"/>
    <property type="project" value="InterPro"/>
</dbReference>
<comment type="similarity">
    <text evidence="7">Belongs to the SarZ family.</text>
</comment>
<dbReference type="OrthoDB" id="6462103at2"/>
<dbReference type="PRINTS" id="PR00598">
    <property type="entry name" value="HTHMARR"/>
</dbReference>
<evidence type="ECO:0000256" key="7">
    <source>
        <dbReference type="ARBA" id="ARBA00046337"/>
    </source>
</evidence>
<dbReference type="SUPFAM" id="SSF46785">
    <property type="entry name" value="Winged helix' DNA-binding domain"/>
    <property type="match status" value="1"/>
</dbReference>
<evidence type="ECO:0000313" key="12">
    <source>
        <dbReference type="Proteomes" id="UP000214588"/>
    </source>
</evidence>
<dbReference type="PANTHER" id="PTHR42756:SF2">
    <property type="entry name" value="MARR FAMILY REGULATORY PROTEIN"/>
    <property type="match status" value="1"/>
</dbReference>
<protein>
    <recommendedName>
        <fullName evidence="6">HTH-type transcriptional regulator MgrA</fullName>
    </recommendedName>
    <alternativeName>
        <fullName evidence="8">HTH-type transcriptional regulator SarZ</fullName>
    </alternativeName>
    <alternativeName>
        <fullName evidence="9">Staphylococcal accessory regulator Z</fullName>
    </alternativeName>
</protein>
<dbReference type="RefSeq" id="WP_089022972.1">
    <property type="nucleotide sequence ID" value="NZ_NIQC01000005.1"/>
</dbReference>
<dbReference type="PROSITE" id="PS01117">
    <property type="entry name" value="HTH_MARR_1"/>
    <property type="match status" value="1"/>
</dbReference>
<sequence>MGKESESLSKYISVLYKYLNYYINHKVKKFNIDKLQVEILTEIYHNEGVNQNELGSILMLDKITITKRLKGLVDQGYVKKECSYKDKRAKTLYVTDKGKSIIGDLKEILQETAEMVSKNLSIEDELLLRNLLQKMSDNMYQELVDNRELTMDKKKVLK</sequence>
<dbReference type="InterPro" id="IPR023187">
    <property type="entry name" value="Tscrpt_reg_MarR-type_CS"/>
</dbReference>
<evidence type="ECO:0000313" key="11">
    <source>
        <dbReference type="EMBL" id="OWZ84398.1"/>
    </source>
</evidence>
<gene>
    <name evidence="11" type="ORF">CDO51_03805</name>
</gene>
<keyword evidence="12" id="KW-1185">Reference proteome</keyword>
<accession>A0A226BZC0</accession>
<dbReference type="Pfam" id="PF22381">
    <property type="entry name" value="Staph_reg_Sar_Rot"/>
    <property type="match status" value="1"/>
</dbReference>
<dbReference type="PANTHER" id="PTHR42756">
    <property type="entry name" value="TRANSCRIPTIONAL REGULATOR, MARR"/>
    <property type="match status" value="1"/>
</dbReference>
<dbReference type="SMART" id="SM00347">
    <property type="entry name" value="HTH_MARR"/>
    <property type="match status" value="1"/>
</dbReference>
<comment type="subcellular location">
    <subcellularLocation>
        <location evidence="1">Cytoplasm</location>
    </subcellularLocation>
</comment>
<proteinExistence type="inferred from homology"/>
<evidence type="ECO:0000256" key="4">
    <source>
        <dbReference type="ARBA" id="ARBA00023125"/>
    </source>
</evidence>
<evidence type="ECO:0000256" key="6">
    <source>
        <dbReference type="ARBA" id="ARBA00040307"/>
    </source>
</evidence>
<evidence type="ECO:0000256" key="5">
    <source>
        <dbReference type="ARBA" id="ARBA00023163"/>
    </source>
</evidence>
<name>A0A226BZC0_9FIRM</name>
<dbReference type="InterPro" id="IPR055166">
    <property type="entry name" value="Transc_reg_Sar_Rot_HTH"/>
</dbReference>
<dbReference type="Gene3D" id="1.10.10.10">
    <property type="entry name" value="Winged helix-like DNA-binding domain superfamily/Winged helix DNA-binding domain"/>
    <property type="match status" value="1"/>
</dbReference>
<evidence type="ECO:0000256" key="1">
    <source>
        <dbReference type="ARBA" id="ARBA00004496"/>
    </source>
</evidence>
<organism evidence="11 12">
    <name type="scientific">Natranaerobius trueperi</name>
    <dbReference type="NCBI Taxonomy" id="759412"/>
    <lineage>
        <taxon>Bacteria</taxon>
        <taxon>Bacillati</taxon>
        <taxon>Bacillota</taxon>
        <taxon>Clostridia</taxon>
        <taxon>Natranaerobiales</taxon>
        <taxon>Natranaerobiaceae</taxon>
        <taxon>Natranaerobius</taxon>
    </lineage>
</organism>
<keyword evidence="3" id="KW-0843">Virulence</keyword>
<dbReference type="InterPro" id="IPR000835">
    <property type="entry name" value="HTH_MarR-typ"/>
</dbReference>
<dbReference type="GO" id="GO:0003677">
    <property type="term" value="F:DNA binding"/>
    <property type="evidence" value="ECO:0007669"/>
    <property type="project" value="UniProtKB-KW"/>
</dbReference>
<dbReference type="AlphaFoldDB" id="A0A226BZC0"/>
<dbReference type="Proteomes" id="UP000214588">
    <property type="component" value="Unassembled WGS sequence"/>
</dbReference>
<evidence type="ECO:0000256" key="2">
    <source>
        <dbReference type="ARBA" id="ARBA00023015"/>
    </source>
</evidence>
<keyword evidence="4" id="KW-0238">DNA-binding</keyword>
<dbReference type="EMBL" id="NIQC01000005">
    <property type="protein sequence ID" value="OWZ84398.1"/>
    <property type="molecule type" value="Genomic_DNA"/>
</dbReference>
<keyword evidence="5" id="KW-0804">Transcription</keyword>
<evidence type="ECO:0000259" key="10">
    <source>
        <dbReference type="PROSITE" id="PS50995"/>
    </source>
</evidence>
<evidence type="ECO:0000256" key="3">
    <source>
        <dbReference type="ARBA" id="ARBA00023026"/>
    </source>
</evidence>
<dbReference type="InterPro" id="IPR036388">
    <property type="entry name" value="WH-like_DNA-bd_sf"/>
</dbReference>
<reference evidence="11 12" key="1">
    <citation type="submission" date="2017-06" db="EMBL/GenBank/DDBJ databases">
        <title>Draft Genome Sequence of Natranaerobius trueperi halophilic, alkalithermophilic bacteria from soda lakes.</title>
        <authorList>
            <person name="Zhao B."/>
        </authorList>
    </citation>
    <scope>NUCLEOTIDE SEQUENCE [LARGE SCALE GENOMIC DNA]</scope>
    <source>
        <strain evidence="11 12">DSM 18760</strain>
    </source>
</reference>